<dbReference type="Proteomes" id="UP001549921">
    <property type="component" value="Unassembled WGS sequence"/>
</dbReference>
<dbReference type="Pfam" id="PF00732">
    <property type="entry name" value="GMC_oxred_N"/>
    <property type="match status" value="1"/>
</dbReference>
<dbReference type="PIRSF" id="PIRSF000137">
    <property type="entry name" value="Alcohol_oxidase"/>
    <property type="match status" value="1"/>
</dbReference>
<dbReference type="InterPro" id="IPR007867">
    <property type="entry name" value="GMC_OxRtase_C"/>
</dbReference>
<dbReference type="PANTHER" id="PTHR11552:SF147">
    <property type="entry name" value="CHOLINE DEHYDROGENASE, MITOCHONDRIAL"/>
    <property type="match status" value="1"/>
</dbReference>
<dbReference type="SUPFAM" id="SSF51905">
    <property type="entry name" value="FAD/NAD(P)-binding domain"/>
    <property type="match status" value="1"/>
</dbReference>
<dbReference type="Pfam" id="PF05199">
    <property type="entry name" value="GMC_oxred_C"/>
    <property type="match status" value="1"/>
</dbReference>
<keyword evidence="4 5" id="KW-0274">FAD</keyword>
<feature type="domain" description="Glucose-methanol-choline oxidoreductase N-terminal" evidence="7">
    <location>
        <begin position="318"/>
        <end position="332"/>
    </location>
</feature>
<accession>A0ABD0SW10</accession>
<evidence type="ECO:0000313" key="9">
    <source>
        <dbReference type="Proteomes" id="UP001549921"/>
    </source>
</evidence>
<dbReference type="SUPFAM" id="SSF54373">
    <property type="entry name" value="FAD-linked reductases, C-terminal domain"/>
    <property type="match status" value="1"/>
</dbReference>
<comment type="cofactor">
    <cofactor evidence="1">
        <name>FAD</name>
        <dbReference type="ChEBI" id="CHEBI:57692"/>
    </cofactor>
</comment>
<dbReference type="AlphaFoldDB" id="A0ABD0SW10"/>
<name>A0ABD0SW10_LOXSC</name>
<evidence type="ECO:0000256" key="1">
    <source>
        <dbReference type="ARBA" id="ARBA00001974"/>
    </source>
</evidence>
<comment type="similarity">
    <text evidence="2 5">Belongs to the GMC oxidoreductase family.</text>
</comment>
<evidence type="ECO:0000313" key="8">
    <source>
        <dbReference type="EMBL" id="KAL0829941.1"/>
    </source>
</evidence>
<comment type="caution">
    <text evidence="8">The sequence shown here is derived from an EMBL/GenBank/DDBJ whole genome shotgun (WGS) entry which is preliminary data.</text>
</comment>
<evidence type="ECO:0000259" key="7">
    <source>
        <dbReference type="PROSITE" id="PS00624"/>
    </source>
</evidence>
<keyword evidence="3 5" id="KW-0285">Flavoprotein</keyword>
<evidence type="ECO:0000256" key="5">
    <source>
        <dbReference type="RuleBase" id="RU003968"/>
    </source>
</evidence>
<protein>
    <recommendedName>
        <fullName evidence="6 7">Glucose-methanol-choline oxidoreductase N-terminal domain-containing protein</fullName>
    </recommendedName>
</protein>
<organism evidence="8 9">
    <name type="scientific">Loxostege sticticalis</name>
    <name type="common">Beet webworm moth</name>
    <dbReference type="NCBI Taxonomy" id="481309"/>
    <lineage>
        <taxon>Eukaryota</taxon>
        <taxon>Metazoa</taxon>
        <taxon>Ecdysozoa</taxon>
        <taxon>Arthropoda</taxon>
        <taxon>Hexapoda</taxon>
        <taxon>Insecta</taxon>
        <taxon>Pterygota</taxon>
        <taxon>Neoptera</taxon>
        <taxon>Endopterygota</taxon>
        <taxon>Lepidoptera</taxon>
        <taxon>Glossata</taxon>
        <taxon>Ditrysia</taxon>
        <taxon>Pyraloidea</taxon>
        <taxon>Crambidae</taxon>
        <taxon>Pyraustinae</taxon>
        <taxon>Loxostege</taxon>
    </lineage>
</organism>
<reference evidence="8 9" key="1">
    <citation type="submission" date="2024-06" db="EMBL/GenBank/DDBJ databases">
        <title>A chromosome-level genome assembly of beet webworm, Loxostege sticticalis.</title>
        <authorList>
            <person name="Zhang Y."/>
        </authorList>
    </citation>
    <scope>NUCLEOTIDE SEQUENCE [LARGE SCALE GENOMIC DNA]</scope>
    <source>
        <strain evidence="8">AQ028</strain>
        <tissue evidence="8">Male pupae</tissue>
    </source>
</reference>
<feature type="domain" description="Glucose-methanol-choline oxidoreductase N-terminal" evidence="6">
    <location>
        <begin position="134"/>
        <end position="157"/>
    </location>
</feature>
<proteinExistence type="inferred from homology"/>
<evidence type="ECO:0000259" key="6">
    <source>
        <dbReference type="PROSITE" id="PS00623"/>
    </source>
</evidence>
<evidence type="ECO:0000256" key="2">
    <source>
        <dbReference type="ARBA" id="ARBA00010790"/>
    </source>
</evidence>
<dbReference type="PANTHER" id="PTHR11552">
    <property type="entry name" value="GLUCOSE-METHANOL-CHOLINE GMC OXIDOREDUCTASE"/>
    <property type="match status" value="1"/>
</dbReference>
<gene>
    <name evidence="8" type="ORF">ABMA28_003414</name>
</gene>
<sequence>MLLNVNEAITRLLHAVEAFSSSPVVQWVMRILALSQALTPAGWPEHYPVADGQTFDFVVVGSGSAGAIVAVRLSEVPYINVLLIEAGGDPPLASVVPSLFTTLSHTEYDWDYGMKLDKNVGKGHNDQIVNLIRGKMLGGSSSINYELYARGEPRDYDRWEQVAPGWGWNSVLHYFKKLENMTDPSVTNSPYNSYLHSTEGPVKISRPLPNKNFQTINENILKSFEEMGVQRTLEMNGVESLGVTLPHFTFAEGRRSSTAECYLKPTKDRPNLFIAKYTRALKVLIDPYTLNAYGVQLLTKSGKLVKVFAKKEVILSAGSIDTPKLLMLSGIGPKEELDKHDINTLVDLPVGKNLHDHQFVPLIFSGKRGMSTIVQNLESIGELDAIPIPAQNAFINVENGEHRQLQNFNVHIGALASPVVQLACEALSYTRSFCASIGEANLRGAIDWSFLILLHPKSRGHVALKSSDPLDDPCIDAGFLRSEEDIRLLKKGLMFMQKLTKTSYYRYVRATLEKLDVPGCDKAMLDYDEYWRCFVMNTVGSLQHPVGTCAMGPEGVVNERLKVHGVSGLRVIDASVMPTIPGGNTNAPTMMIGEKGADMIKADYGLLMNEVQMLRQYRMRDSHDLIWNA</sequence>
<dbReference type="InterPro" id="IPR000172">
    <property type="entry name" value="GMC_OxRdtase_N"/>
</dbReference>
<dbReference type="Gene3D" id="3.30.560.10">
    <property type="entry name" value="Glucose Oxidase, domain 3"/>
    <property type="match status" value="1"/>
</dbReference>
<dbReference type="EMBL" id="JBEDNZ010000014">
    <property type="protein sequence ID" value="KAL0829941.1"/>
    <property type="molecule type" value="Genomic_DNA"/>
</dbReference>
<dbReference type="InterPro" id="IPR012132">
    <property type="entry name" value="GMC_OxRdtase"/>
</dbReference>
<evidence type="ECO:0000256" key="4">
    <source>
        <dbReference type="ARBA" id="ARBA00022827"/>
    </source>
</evidence>
<evidence type="ECO:0000256" key="3">
    <source>
        <dbReference type="ARBA" id="ARBA00022630"/>
    </source>
</evidence>
<dbReference type="PROSITE" id="PS00623">
    <property type="entry name" value="GMC_OXRED_1"/>
    <property type="match status" value="1"/>
</dbReference>
<dbReference type="Gene3D" id="3.50.50.60">
    <property type="entry name" value="FAD/NAD(P)-binding domain"/>
    <property type="match status" value="1"/>
</dbReference>
<dbReference type="InterPro" id="IPR036188">
    <property type="entry name" value="FAD/NAD-bd_sf"/>
</dbReference>
<dbReference type="PROSITE" id="PS00624">
    <property type="entry name" value="GMC_OXRED_2"/>
    <property type="match status" value="1"/>
</dbReference>